<organism evidence="7 8">
    <name type="scientific">Candidatus Mycobacterium wuenschmannii</name>
    <dbReference type="NCBI Taxonomy" id="3027808"/>
    <lineage>
        <taxon>Bacteria</taxon>
        <taxon>Bacillati</taxon>
        <taxon>Actinomycetota</taxon>
        <taxon>Actinomycetes</taxon>
        <taxon>Mycobacteriales</taxon>
        <taxon>Mycobacteriaceae</taxon>
        <taxon>Mycobacterium</taxon>
    </lineage>
</organism>
<dbReference type="EMBL" id="CP126981">
    <property type="protein sequence ID" value="WIM85889.1"/>
    <property type="molecule type" value="Genomic_DNA"/>
</dbReference>
<dbReference type="PANTHER" id="PTHR30349:SF64">
    <property type="entry name" value="PROPHAGE INTEGRASE INTD-RELATED"/>
    <property type="match status" value="1"/>
</dbReference>
<evidence type="ECO:0000313" key="8">
    <source>
        <dbReference type="Proteomes" id="UP001236585"/>
    </source>
</evidence>
<feature type="domain" description="Tyr recombinase" evidence="5">
    <location>
        <begin position="75"/>
        <end position="260"/>
    </location>
</feature>
<dbReference type="PROSITE" id="PS51900">
    <property type="entry name" value="CB"/>
    <property type="match status" value="1"/>
</dbReference>
<protein>
    <submittedName>
        <fullName evidence="7">Site-specific integrase</fullName>
    </submittedName>
</protein>
<dbReference type="PROSITE" id="PS51898">
    <property type="entry name" value="TYR_RECOMBINASE"/>
    <property type="match status" value="1"/>
</dbReference>
<gene>
    <name evidence="7" type="ORF">PT015_13135</name>
</gene>
<dbReference type="Gene3D" id="1.10.150.130">
    <property type="match status" value="1"/>
</dbReference>
<dbReference type="InterPro" id="IPR053876">
    <property type="entry name" value="Phage_int_M"/>
</dbReference>
<accession>A0ABY8VSX4</accession>
<evidence type="ECO:0000256" key="4">
    <source>
        <dbReference type="PROSITE-ProRule" id="PRU01248"/>
    </source>
</evidence>
<evidence type="ECO:0000259" key="6">
    <source>
        <dbReference type="PROSITE" id="PS51900"/>
    </source>
</evidence>
<evidence type="ECO:0000256" key="2">
    <source>
        <dbReference type="ARBA" id="ARBA00023125"/>
    </source>
</evidence>
<evidence type="ECO:0000259" key="5">
    <source>
        <dbReference type="PROSITE" id="PS51898"/>
    </source>
</evidence>
<dbReference type="Pfam" id="PF22022">
    <property type="entry name" value="Phage_int_M"/>
    <property type="match status" value="1"/>
</dbReference>
<dbReference type="InterPro" id="IPR013762">
    <property type="entry name" value="Integrase-like_cat_sf"/>
</dbReference>
<keyword evidence="8" id="KW-1185">Reference proteome</keyword>
<reference evidence="7 8" key="1">
    <citation type="journal article" date="2023" name="Microbiol. Resour. Announc.">
        <title>Complete Genome Sequence of Mycobacterium wuenschmanii, a novel Nontuberculous Mycobacterium Isolated from a captive population of Amazon Milk Frogs.</title>
        <authorList>
            <person name="Hicks J."/>
            <person name="Zeineldin M."/>
            <person name="Ward H."/>
            <person name="Wuenschmann A."/>
            <person name="Camp P."/>
            <person name="Farrell D."/>
            <person name="Lehman K."/>
            <person name="Thacker T."/>
            <person name="Cuthbert E."/>
        </authorList>
    </citation>
    <scope>NUCLEOTIDE SEQUENCE [LARGE SCALE GENOMIC DNA]</scope>
    <source>
        <strain evidence="7 8">Wuenschmanii</strain>
    </source>
</reference>
<evidence type="ECO:0000313" key="7">
    <source>
        <dbReference type="EMBL" id="WIM85889.1"/>
    </source>
</evidence>
<name>A0ABY8VSX4_9MYCO</name>
<evidence type="ECO:0000256" key="3">
    <source>
        <dbReference type="ARBA" id="ARBA00023172"/>
    </source>
</evidence>
<dbReference type="CDD" id="cd01189">
    <property type="entry name" value="INT_ICEBs1_C_like"/>
    <property type="match status" value="1"/>
</dbReference>
<proteinExistence type="inferred from homology"/>
<feature type="domain" description="Core-binding (CB)" evidence="6">
    <location>
        <begin position="1"/>
        <end position="54"/>
    </location>
</feature>
<dbReference type="InterPro" id="IPR011010">
    <property type="entry name" value="DNA_brk_join_enz"/>
</dbReference>
<comment type="similarity">
    <text evidence="1">Belongs to the 'phage' integrase family.</text>
</comment>
<dbReference type="Pfam" id="PF00589">
    <property type="entry name" value="Phage_integrase"/>
    <property type="match status" value="1"/>
</dbReference>
<dbReference type="PANTHER" id="PTHR30349">
    <property type="entry name" value="PHAGE INTEGRASE-RELATED"/>
    <property type="match status" value="1"/>
</dbReference>
<keyword evidence="2 4" id="KW-0238">DNA-binding</keyword>
<dbReference type="InterPro" id="IPR010998">
    <property type="entry name" value="Integrase_recombinase_N"/>
</dbReference>
<keyword evidence="3" id="KW-0233">DNA recombination</keyword>
<sequence length="280" mass="30375">MIAKQIAGTFGRRPLVSVRPSEVQAWAADLSRTQSVATARHSLGVLRRVFDYAVRDGAIQRNPAAGIRLSKVQGNDPRPLTNDQLWRLAGEVDQPRDRLLVLVAGYCGLRWGELAALRWADVDKQSRTIRVARAYSEEAPRGELSPVKNHQARTVPVPEIVSDELAGYKAGQPQGELVFPSASGTPLRNRNWRRDVFDPAVEALSLNITPHNLRDTATSLAIDAGASVVAVARLLGHESPATTLNHYAALFPSDLDDIASRLDAAARVAIGNQSKSSDAK</sequence>
<dbReference type="Gene3D" id="1.10.443.10">
    <property type="entry name" value="Intergrase catalytic core"/>
    <property type="match status" value="1"/>
</dbReference>
<evidence type="ECO:0000256" key="1">
    <source>
        <dbReference type="ARBA" id="ARBA00008857"/>
    </source>
</evidence>
<dbReference type="InterPro" id="IPR002104">
    <property type="entry name" value="Integrase_catalytic"/>
</dbReference>
<dbReference type="InterPro" id="IPR044068">
    <property type="entry name" value="CB"/>
</dbReference>
<dbReference type="SUPFAM" id="SSF56349">
    <property type="entry name" value="DNA breaking-rejoining enzymes"/>
    <property type="match status" value="1"/>
</dbReference>
<dbReference type="InterPro" id="IPR050090">
    <property type="entry name" value="Tyrosine_recombinase_XerCD"/>
</dbReference>
<dbReference type="Proteomes" id="UP001236585">
    <property type="component" value="Chromosome"/>
</dbReference>